<evidence type="ECO:0000313" key="1">
    <source>
        <dbReference type="EMBL" id="TLD43496.1"/>
    </source>
</evidence>
<sequence>MSLWLYVGIGERYEIPKKVIARVFSEAILCMFQKRLLRTIPSQ</sequence>
<dbReference type="Proteomes" id="UP000319783">
    <property type="component" value="Unassembled WGS sequence"/>
</dbReference>
<dbReference type="AlphaFoldDB" id="A0A533QFE5"/>
<comment type="caution">
    <text evidence="1">The sequence shown here is derived from an EMBL/GenBank/DDBJ whole genome shotgun (WGS) entry which is preliminary data.</text>
</comment>
<gene>
    <name evidence="1" type="ORF">JETT_0127</name>
</gene>
<dbReference type="EMBL" id="SULG01000002">
    <property type="protein sequence ID" value="TLD43496.1"/>
    <property type="molecule type" value="Genomic_DNA"/>
</dbReference>
<name>A0A533QFE5_9BACT</name>
<accession>A0A533QFE5</accession>
<proteinExistence type="predicted"/>
<organism evidence="1 2">
    <name type="scientific">Candidatus Jettenia ecosi</name>
    <dbReference type="NCBI Taxonomy" id="2494326"/>
    <lineage>
        <taxon>Bacteria</taxon>
        <taxon>Pseudomonadati</taxon>
        <taxon>Planctomycetota</taxon>
        <taxon>Candidatus Brocadiia</taxon>
        <taxon>Candidatus Brocadiales</taxon>
        <taxon>Candidatus Brocadiaceae</taxon>
        <taxon>Candidatus Jettenia</taxon>
    </lineage>
</organism>
<evidence type="ECO:0000313" key="2">
    <source>
        <dbReference type="Proteomes" id="UP000319783"/>
    </source>
</evidence>
<reference evidence="1 2" key="1">
    <citation type="submission" date="2019-04" db="EMBL/GenBank/DDBJ databases">
        <title>Genome of a novel bacterium Candidatus Jettenia ecosi reconstructed from metagenome of an anammox bioreactor.</title>
        <authorList>
            <person name="Mardanov A.V."/>
            <person name="Beletsky A.V."/>
            <person name="Ravin N.V."/>
            <person name="Botchkova E.A."/>
            <person name="Litti Y.V."/>
            <person name="Nozhevnikova A.N."/>
        </authorList>
    </citation>
    <scope>NUCLEOTIDE SEQUENCE [LARGE SCALE GENOMIC DNA]</scope>
    <source>
        <strain evidence="1">J2</strain>
    </source>
</reference>
<protein>
    <submittedName>
        <fullName evidence="1">Uncharacterized protein</fullName>
    </submittedName>
</protein>